<dbReference type="AlphaFoldDB" id="A0A1U9R1L8"/>
<dbReference type="KEGG" id="snw:BBN63_33285"/>
<organism evidence="3 4">
    <name type="scientific">Streptomyces niveus</name>
    <name type="common">Streptomyces spheroides</name>
    <dbReference type="NCBI Taxonomy" id="193462"/>
    <lineage>
        <taxon>Bacteria</taxon>
        <taxon>Bacillati</taxon>
        <taxon>Actinomycetota</taxon>
        <taxon>Actinomycetes</taxon>
        <taxon>Kitasatosporales</taxon>
        <taxon>Streptomycetaceae</taxon>
        <taxon>Streptomyces</taxon>
    </lineage>
</organism>
<evidence type="ECO:0000313" key="3">
    <source>
        <dbReference type="EMBL" id="AQU70327.1"/>
    </source>
</evidence>
<dbReference type="Pfam" id="PF12158">
    <property type="entry name" value="DUF3592"/>
    <property type="match status" value="1"/>
</dbReference>
<feature type="transmembrane region" description="Helical" evidence="1">
    <location>
        <begin position="112"/>
        <end position="135"/>
    </location>
</feature>
<dbReference type="InterPro" id="IPR021994">
    <property type="entry name" value="DUF3592"/>
</dbReference>
<reference evidence="3 4" key="1">
    <citation type="submission" date="2016-11" db="EMBL/GenBank/DDBJ databases">
        <title>Complete genome sequence of Streptomyces niveus SCSIO 3406.</title>
        <authorList>
            <person name="Zhu Q."/>
            <person name="Cheng W."/>
            <person name="Song Y."/>
            <person name="Li Q."/>
            <person name="Ju J."/>
        </authorList>
    </citation>
    <scope>NUCLEOTIDE SEQUENCE [LARGE SCALE GENOMIC DNA]</scope>
    <source>
        <strain evidence="3 4">SCSIO 3406</strain>
    </source>
</reference>
<name>A0A1U9R1L8_STRNV</name>
<dbReference type="OrthoDB" id="4223203at2"/>
<gene>
    <name evidence="3" type="ORF">BBN63_33285</name>
</gene>
<dbReference type="Proteomes" id="UP000189677">
    <property type="component" value="Chromosome"/>
</dbReference>
<protein>
    <recommendedName>
        <fullName evidence="2">DUF3592 domain-containing protein</fullName>
    </recommendedName>
</protein>
<dbReference type="EMBL" id="CP018047">
    <property type="protein sequence ID" value="AQU70327.1"/>
    <property type="molecule type" value="Genomic_DNA"/>
</dbReference>
<evidence type="ECO:0000313" key="4">
    <source>
        <dbReference type="Proteomes" id="UP000189677"/>
    </source>
</evidence>
<keyword evidence="4" id="KW-1185">Reference proteome</keyword>
<feature type="domain" description="DUF3592" evidence="2">
    <location>
        <begin position="38"/>
        <end position="108"/>
    </location>
</feature>
<proteinExistence type="predicted"/>
<keyword evidence="1" id="KW-0812">Transmembrane</keyword>
<accession>A0A1U9R1L8</accession>
<keyword evidence="1" id="KW-1133">Transmembrane helix</keyword>
<evidence type="ECO:0000259" key="2">
    <source>
        <dbReference type="Pfam" id="PF12158"/>
    </source>
</evidence>
<keyword evidence="1" id="KW-0472">Membrane</keyword>
<evidence type="ECO:0000256" key="1">
    <source>
        <dbReference type="SAM" id="Phobius"/>
    </source>
</evidence>
<sequence>MPDSLFPLVFAGVGAAVFVIGFVGLRRSFALRRDGVRAEGRVVRLETTSSGQGGSIHRPVVGWVTDDGRRMEVESPYGRSWVGRFRPGSPVRIRYDPLRPERMRIDGYGHGVQVVFMLVGTAFMAGGLSVALRLAG</sequence>
<dbReference type="RefSeq" id="WP_159392565.1">
    <property type="nucleotide sequence ID" value="NZ_CP018047.1"/>
</dbReference>
<feature type="transmembrane region" description="Helical" evidence="1">
    <location>
        <begin position="6"/>
        <end position="25"/>
    </location>
</feature>